<dbReference type="InterPro" id="IPR049449">
    <property type="entry name" value="TesB_ACOT8-like_N"/>
</dbReference>
<feature type="domain" description="Acyl-CoA thioesterase-like C-terminal" evidence="4">
    <location>
        <begin position="158"/>
        <end position="281"/>
    </location>
</feature>
<dbReference type="Gene3D" id="2.40.160.210">
    <property type="entry name" value="Acyl-CoA thioesterase, double hotdog domain"/>
    <property type="match status" value="1"/>
</dbReference>
<evidence type="ECO:0000259" key="3">
    <source>
        <dbReference type="Pfam" id="PF13622"/>
    </source>
</evidence>
<organism evidence="5 6">
    <name type="scientific">Kitasatospora phosalacinea</name>
    <dbReference type="NCBI Taxonomy" id="2065"/>
    <lineage>
        <taxon>Bacteria</taxon>
        <taxon>Bacillati</taxon>
        <taxon>Actinomycetota</taxon>
        <taxon>Actinomycetes</taxon>
        <taxon>Kitasatosporales</taxon>
        <taxon>Streptomycetaceae</taxon>
        <taxon>Kitasatospora</taxon>
    </lineage>
</organism>
<evidence type="ECO:0000259" key="4">
    <source>
        <dbReference type="Pfam" id="PF20789"/>
    </source>
</evidence>
<dbReference type="PANTHER" id="PTHR11066:SF34">
    <property type="entry name" value="ACYL-COENZYME A THIOESTERASE 8"/>
    <property type="match status" value="1"/>
</dbReference>
<feature type="domain" description="Acyl-CoA thioesterase-like N-terminal HotDog" evidence="3">
    <location>
        <begin position="33"/>
        <end position="108"/>
    </location>
</feature>
<keyword evidence="6" id="KW-1185">Reference proteome</keyword>
<dbReference type="PANTHER" id="PTHR11066">
    <property type="entry name" value="ACYL-COA THIOESTERASE"/>
    <property type="match status" value="1"/>
</dbReference>
<dbReference type="Pfam" id="PF20789">
    <property type="entry name" value="4HBT_3C"/>
    <property type="match status" value="1"/>
</dbReference>
<proteinExistence type="inferred from homology"/>
<evidence type="ECO:0000256" key="2">
    <source>
        <dbReference type="ARBA" id="ARBA00022801"/>
    </source>
</evidence>
<comment type="similarity">
    <text evidence="1">Belongs to the C/M/P thioester hydrolase family.</text>
</comment>
<dbReference type="InterPro" id="IPR049450">
    <property type="entry name" value="ACOT8-like_C"/>
</dbReference>
<name>A0ABW6GJJ4_9ACTN</name>
<dbReference type="InterPro" id="IPR003703">
    <property type="entry name" value="Acyl_CoA_thio"/>
</dbReference>
<dbReference type="InterPro" id="IPR042171">
    <property type="entry name" value="Acyl-CoA_hotdog"/>
</dbReference>
<dbReference type="CDD" id="cd03444">
    <property type="entry name" value="Thioesterase_II_repeat1"/>
    <property type="match status" value="1"/>
</dbReference>
<dbReference type="Pfam" id="PF13622">
    <property type="entry name" value="4HBT_3"/>
    <property type="match status" value="1"/>
</dbReference>
<dbReference type="SUPFAM" id="SSF54637">
    <property type="entry name" value="Thioesterase/thiol ester dehydrase-isomerase"/>
    <property type="match status" value="2"/>
</dbReference>
<dbReference type="RefSeq" id="WP_380328078.1">
    <property type="nucleotide sequence ID" value="NZ_JBHYPW010000045.1"/>
</dbReference>
<protein>
    <submittedName>
        <fullName evidence="5">Acyl-CoA thioesterase</fullName>
    </submittedName>
</protein>
<accession>A0ABW6GJJ4</accession>
<evidence type="ECO:0000313" key="5">
    <source>
        <dbReference type="EMBL" id="MFE1352922.1"/>
    </source>
</evidence>
<keyword evidence="2" id="KW-0378">Hydrolase</keyword>
<evidence type="ECO:0000256" key="1">
    <source>
        <dbReference type="ARBA" id="ARBA00006538"/>
    </source>
</evidence>
<dbReference type="InterPro" id="IPR029069">
    <property type="entry name" value="HotDog_dom_sf"/>
</dbReference>
<sequence>MPLATTGMDSLLRLSRAGEDLFQGWCHHGAPGRGFGGLTAAQALVAAGLTVRAGQLPHSLHGYFLSAVDPERPVGYQVERVRNGHAYATRRVTARQGDRQAFTLTASFKLPERTTRRHGARPAAPDPAALPNLLTAWRLNGGAAACSSLPFEVLDLRLVGRADTPAAEPGRHRQHVWLRAAQPLPDEGLLHAAALVYGSDLLFAPTAALDVEDPAPVRTTAPRTFMTSLDHAVWFHRPPRLDDWLLFDQRSPAAGDGRGLVQGELWSREGELVASVAQEAVLRPLR</sequence>
<dbReference type="Proteomes" id="UP001599542">
    <property type="component" value="Unassembled WGS sequence"/>
</dbReference>
<gene>
    <name evidence="5" type="ORF">ACFW6T_13120</name>
</gene>
<reference evidence="5 6" key="1">
    <citation type="submission" date="2024-09" db="EMBL/GenBank/DDBJ databases">
        <title>The Natural Products Discovery Center: Release of the First 8490 Sequenced Strains for Exploring Actinobacteria Biosynthetic Diversity.</title>
        <authorList>
            <person name="Kalkreuter E."/>
            <person name="Kautsar S.A."/>
            <person name="Yang D."/>
            <person name="Bader C.D."/>
            <person name="Teijaro C.N."/>
            <person name="Fluegel L."/>
            <person name="Davis C.M."/>
            <person name="Simpson J.R."/>
            <person name="Lauterbach L."/>
            <person name="Steele A.D."/>
            <person name="Gui C."/>
            <person name="Meng S."/>
            <person name="Li G."/>
            <person name="Viehrig K."/>
            <person name="Ye F."/>
            <person name="Su P."/>
            <person name="Kiefer A.F."/>
            <person name="Nichols A."/>
            <person name="Cepeda A.J."/>
            <person name="Yan W."/>
            <person name="Fan B."/>
            <person name="Jiang Y."/>
            <person name="Adhikari A."/>
            <person name="Zheng C.-J."/>
            <person name="Schuster L."/>
            <person name="Cowan T.M."/>
            <person name="Smanski M.J."/>
            <person name="Chevrette M.G."/>
            <person name="De Carvalho L.P.S."/>
            <person name="Shen B."/>
        </authorList>
    </citation>
    <scope>NUCLEOTIDE SEQUENCE [LARGE SCALE GENOMIC DNA]</scope>
    <source>
        <strain evidence="5 6">NPDC058753</strain>
    </source>
</reference>
<evidence type="ECO:0000313" key="6">
    <source>
        <dbReference type="Proteomes" id="UP001599542"/>
    </source>
</evidence>
<dbReference type="EMBL" id="JBHYPX010000022">
    <property type="protein sequence ID" value="MFE1352922.1"/>
    <property type="molecule type" value="Genomic_DNA"/>
</dbReference>
<comment type="caution">
    <text evidence="5">The sequence shown here is derived from an EMBL/GenBank/DDBJ whole genome shotgun (WGS) entry which is preliminary data.</text>
</comment>
<dbReference type="CDD" id="cd03445">
    <property type="entry name" value="Thioesterase_II_repeat2"/>
    <property type="match status" value="1"/>
</dbReference>